<proteinExistence type="predicted"/>
<reference evidence="1 2" key="1">
    <citation type="submission" date="2021-06" db="EMBL/GenBank/DDBJ databases">
        <title>Caerostris darwini draft genome.</title>
        <authorList>
            <person name="Kono N."/>
            <person name="Arakawa K."/>
        </authorList>
    </citation>
    <scope>NUCLEOTIDE SEQUENCE [LARGE SCALE GENOMIC DNA]</scope>
</reference>
<protein>
    <submittedName>
        <fullName evidence="1">Uncharacterized protein</fullName>
    </submittedName>
</protein>
<evidence type="ECO:0000313" key="1">
    <source>
        <dbReference type="EMBL" id="GIX96726.1"/>
    </source>
</evidence>
<evidence type="ECO:0000313" key="2">
    <source>
        <dbReference type="Proteomes" id="UP001054837"/>
    </source>
</evidence>
<keyword evidence="2" id="KW-1185">Reference proteome</keyword>
<dbReference type="EMBL" id="BPLQ01002964">
    <property type="protein sequence ID" value="GIX96726.1"/>
    <property type="molecule type" value="Genomic_DNA"/>
</dbReference>
<accession>A0AAV4PKS1</accession>
<sequence>MKYDCLRKQIALSIGACALFINRRPSPNVTKVSHFLGGAQKVPFDVPLPKSIGICNGVFSPAVKESAHGGGRCQMKMENKSRARKHRKYVKDDVYHV</sequence>
<name>A0AAV4PKS1_9ARAC</name>
<dbReference type="AlphaFoldDB" id="A0AAV4PKS1"/>
<comment type="caution">
    <text evidence="1">The sequence shown here is derived from an EMBL/GenBank/DDBJ whole genome shotgun (WGS) entry which is preliminary data.</text>
</comment>
<organism evidence="1 2">
    <name type="scientific">Caerostris darwini</name>
    <dbReference type="NCBI Taxonomy" id="1538125"/>
    <lineage>
        <taxon>Eukaryota</taxon>
        <taxon>Metazoa</taxon>
        <taxon>Ecdysozoa</taxon>
        <taxon>Arthropoda</taxon>
        <taxon>Chelicerata</taxon>
        <taxon>Arachnida</taxon>
        <taxon>Araneae</taxon>
        <taxon>Araneomorphae</taxon>
        <taxon>Entelegynae</taxon>
        <taxon>Araneoidea</taxon>
        <taxon>Araneidae</taxon>
        <taxon>Caerostris</taxon>
    </lineage>
</organism>
<gene>
    <name evidence="1" type="ORF">CDAR_591551</name>
</gene>
<dbReference type="Proteomes" id="UP001054837">
    <property type="component" value="Unassembled WGS sequence"/>
</dbReference>